<dbReference type="HOGENOM" id="CLU_2067728_0_0_2"/>
<dbReference type="OrthoDB" id="253414at2157"/>
<organism evidence="2 3">
    <name type="scientific">Halostagnicola larsenii XH-48</name>
    <dbReference type="NCBI Taxonomy" id="797299"/>
    <lineage>
        <taxon>Archaea</taxon>
        <taxon>Methanobacteriati</taxon>
        <taxon>Methanobacteriota</taxon>
        <taxon>Stenosarchaea group</taxon>
        <taxon>Halobacteria</taxon>
        <taxon>Halobacteriales</taxon>
        <taxon>Natrialbaceae</taxon>
        <taxon>Halostagnicola</taxon>
    </lineage>
</organism>
<evidence type="ECO:0000313" key="3">
    <source>
        <dbReference type="Proteomes" id="UP000019024"/>
    </source>
</evidence>
<feature type="transmembrane region" description="Helical" evidence="1">
    <location>
        <begin position="61"/>
        <end position="80"/>
    </location>
</feature>
<keyword evidence="1" id="KW-1133">Transmembrane helix</keyword>
<accession>W0JZL2</accession>
<protein>
    <recommendedName>
        <fullName evidence="4">DUF2178 domain-containing protein</fullName>
    </recommendedName>
</protein>
<gene>
    <name evidence="2" type="ORF">HALLA_20990</name>
</gene>
<evidence type="ECO:0008006" key="4">
    <source>
        <dbReference type="Google" id="ProtNLM"/>
    </source>
</evidence>
<keyword evidence="1" id="KW-0472">Membrane</keyword>
<reference evidence="2 3" key="1">
    <citation type="submission" date="2014-01" db="EMBL/GenBank/DDBJ databases">
        <authorList>
            <consortium name="DOE Joint Genome Institute"/>
            <person name="Anderson I."/>
            <person name="Huntemann M."/>
            <person name="Han J."/>
            <person name="Chen A."/>
            <person name="Kyrpides N."/>
            <person name="Mavromatis K."/>
            <person name="Markowitz V."/>
            <person name="Palaniappan K."/>
            <person name="Ivanova N."/>
            <person name="Schaumberg A."/>
            <person name="Pati A."/>
            <person name="Liolios K."/>
            <person name="Nordberg H.P."/>
            <person name="Cantor M.N."/>
            <person name="Hua S.X."/>
            <person name="Woyke T."/>
        </authorList>
    </citation>
    <scope>NUCLEOTIDE SEQUENCE [LARGE SCALE GENOMIC DNA]</scope>
    <source>
        <strain evidence="2 3">XH-48</strain>
        <plasmid evidence="3">3</plasmid>
    </source>
</reference>
<geneLocation type="plasmid" evidence="3">
    <name>3</name>
</geneLocation>
<dbReference type="AlphaFoldDB" id="W0JZL2"/>
<name>W0JZL2_9EURY</name>
<dbReference type="EMBL" id="CP007059">
    <property type="protein sequence ID" value="AHG02383.1"/>
    <property type="molecule type" value="Genomic_DNA"/>
</dbReference>
<dbReference type="InterPro" id="IPR019235">
    <property type="entry name" value="DUF2178_TM"/>
</dbReference>
<dbReference type="KEGG" id="hlr:HALLA_20990"/>
<dbReference type="GeneID" id="25147709"/>
<dbReference type="Pfam" id="PF09946">
    <property type="entry name" value="DUF2178"/>
    <property type="match status" value="1"/>
</dbReference>
<dbReference type="eggNOG" id="arCOG08181">
    <property type="taxonomic scope" value="Archaea"/>
</dbReference>
<keyword evidence="3" id="KW-1185">Reference proteome</keyword>
<proteinExistence type="predicted"/>
<evidence type="ECO:0000313" key="2">
    <source>
        <dbReference type="EMBL" id="AHG02383.1"/>
    </source>
</evidence>
<dbReference type="Proteomes" id="UP000019024">
    <property type="component" value="Plasmid unnamed4"/>
</dbReference>
<feature type="transmembrane region" description="Helical" evidence="1">
    <location>
        <begin position="12"/>
        <end position="40"/>
    </location>
</feature>
<evidence type="ECO:0000256" key="1">
    <source>
        <dbReference type="SAM" id="Phobius"/>
    </source>
</evidence>
<keyword evidence="2" id="KW-0614">Plasmid</keyword>
<dbReference type="RefSeq" id="WP_049955173.1">
    <property type="nucleotide sequence ID" value="NZ_CP007059.1"/>
</dbReference>
<sequence length="118" mass="13041">MSLFVLAVVTYLSFIAVGYPLVGVAAYLVCCLAGLAYHGSRDRPLFDERDQTLRGTASRRTLDIIGTVAVIASPAGFVYYTVIAPSASTPSWLSWLGISLFLLYVFYGVVRLYTRYER</sequence>
<feature type="transmembrane region" description="Helical" evidence="1">
    <location>
        <begin position="92"/>
        <end position="113"/>
    </location>
</feature>
<keyword evidence="1" id="KW-0812">Transmembrane</keyword>